<evidence type="ECO:0000313" key="9">
    <source>
        <dbReference type="Proteomes" id="UP000321181"/>
    </source>
</evidence>
<dbReference type="InterPro" id="IPR031811">
    <property type="entry name" value="ALGX/ALGJ_SGNH-like"/>
</dbReference>
<keyword evidence="9" id="KW-1185">Reference proteome</keyword>
<dbReference type="AlphaFoldDB" id="A0A512DDC6"/>
<evidence type="ECO:0000259" key="7">
    <source>
        <dbReference type="Pfam" id="PF16822"/>
    </source>
</evidence>
<sequence>MNKPSASFGRKVVITGFVTALFAPAVAIALGDQLRATASAVIADPSTWAAESNKLREATPLWDGAVGAYSRLMYRLGSSPNEGFAVAGRDGWMFLGDVQNANFSQALGRRQYSEAEIATWATVVSQQEQWLAERGIPLLVVVGPAKWSVYPEKLPAWTDGLVGEHIMDQVLQAHPELPVLDLRPALVEARETADTYSPLNSHWTDYGAYVGWRGIAERLGELDPDLAGLPVPDVERVTTIDSENEFAATISLDAPNPWTVPELSPELPPYEYELPDGTTVEAPGAQRTGLLDLPRTTRTSGAGNDLTALVLRDSMADMLSPYLQSGFGRTVQVRHSIDVPRDAPNVPALVEATQPDVVILEMAERHFNSGLPDLFLWAGANAYDAAGPEAVAQWDAAGTVPATLDVTRPDPAGSGAPGGPAEAVTRLRWTGTAGREPALRVEFTAQAPGELVARPGEGDPRTLRYGQGANVLFFVLPAGAHDVELAPSPGSGPVTLTSVAVRELG</sequence>
<dbReference type="OrthoDB" id="9760774at2"/>
<name>A0A512DDC6_9CELL</name>
<gene>
    <name evidence="8" type="ORF">CAE01nite_21880</name>
</gene>
<dbReference type="Proteomes" id="UP000321181">
    <property type="component" value="Unassembled WGS sequence"/>
</dbReference>
<evidence type="ECO:0000256" key="6">
    <source>
        <dbReference type="ARBA" id="ARBA00022841"/>
    </source>
</evidence>
<dbReference type="Pfam" id="PF16822">
    <property type="entry name" value="ALGX"/>
    <property type="match status" value="1"/>
</dbReference>
<evidence type="ECO:0000256" key="3">
    <source>
        <dbReference type="ARBA" id="ARBA00022679"/>
    </source>
</evidence>
<evidence type="ECO:0000256" key="2">
    <source>
        <dbReference type="ARBA" id="ARBA00005182"/>
    </source>
</evidence>
<comment type="pathway">
    <text evidence="2">Glycan biosynthesis; alginate biosynthesis.</text>
</comment>
<evidence type="ECO:0000256" key="5">
    <source>
        <dbReference type="ARBA" id="ARBA00022764"/>
    </source>
</evidence>
<protein>
    <recommendedName>
        <fullName evidence="7">AlgX/AlgJ SGNH hydrolase-like domain-containing protein</fullName>
    </recommendedName>
</protein>
<keyword evidence="5" id="KW-0574">Periplasm</keyword>
<proteinExistence type="predicted"/>
<dbReference type="GO" id="GO:0016740">
    <property type="term" value="F:transferase activity"/>
    <property type="evidence" value="ECO:0007669"/>
    <property type="project" value="UniProtKB-KW"/>
</dbReference>
<evidence type="ECO:0000313" key="8">
    <source>
        <dbReference type="EMBL" id="GEO34463.1"/>
    </source>
</evidence>
<dbReference type="RefSeq" id="WP_146903917.1">
    <property type="nucleotide sequence ID" value="NZ_BAAARM010000003.1"/>
</dbReference>
<dbReference type="GO" id="GO:0042597">
    <property type="term" value="C:periplasmic space"/>
    <property type="evidence" value="ECO:0007669"/>
    <property type="project" value="UniProtKB-SubCell"/>
</dbReference>
<comment type="caution">
    <text evidence="8">The sequence shown here is derived from an EMBL/GenBank/DDBJ whole genome shotgun (WGS) entry which is preliminary data.</text>
</comment>
<accession>A0A512DDC6</accession>
<keyword evidence="3" id="KW-0808">Transferase</keyword>
<keyword evidence="6" id="KW-0016">Alginate biosynthesis</keyword>
<reference evidence="8 9" key="1">
    <citation type="submission" date="2019-07" db="EMBL/GenBank/DDBJ databases">
        <title>Whole genome shotgun sequence of Cellulomonas aerilata NBRC 106308.</title>
        <authorList>
            <person name="Hosoyama A."/>
            <person name="Uohara A."/>
            <person name="Ohji S."/>
            <person name="Ichikawa N."/>
        </authorList>
    </citation>
    <scope>NUCLEOTIDE SEQUENCE [LARGE SCALE GENOMIC DNA]</scope>
    <source>
        <strain evidence="8 9">NBRC 106308</strain>
    </source>
</reference>
<evidence type="ECO:0000256" key="4">
    <source>
        <dbReference type="ARBA" id="ARBA00022729"/>
    </source>
</evidence>
<dbReference type="UniPathway" id="UPA00286"/>
<keyword evidence="4" id="KW-0732">Signal</keyword>
<comment type="subcellular location">
    <subcellularLocation>
        <location evidence="1">Periplasm</location>
    </subcellularLocation>
</comment>
<dbReference type="EMBL" id="BJYY01000013">
    <property type="protein sequence ID" value="GEO34463.1"/>
    <property type="molecule type" value="Genomic_DNA"/>
</dbReference>
<feature type="domain" description="AlgX/AlgJ SGNH hydrolase-like" evidence="7">
    <location>
        <begin position="86"/>
        <end position="261"/>
    </location>
</feature>
<organism evidence="8 9">
    <name type="scientific">Cellulomonas aerilata</name>
    <dbReference type="NCBI Taxonomy" id="515326"/>
    <lineage>
        <taxon>Bacteria</taxon>
        <taxon>Bacillati</taxon>
        <taxon>Actinomycetota</taxon>
        <taxon>Actinomycetes</taxon>
        <taxon>Micrococcales</taxon>
        <taxon>Cellulomonadaceae</taxon>
        <taxon>Cellulomonas</taxon>
    </lineage>
</organism>
<dbReference type="GO" id="GO:0042121">
    <property type="term" value="P:alginic acid biosynthetic process"/>
    <property type="evidence" value="ECO:0007669"/>
    <property type="project" value="UniProtKB-UniPathway"/>
</dbReference>
<evidence type="ECO:0000256" key="1">
    <source>
        <dbReference type="ARBA" id="ARBA00004418"/>
    </source>
</evidence>